<dbReference type="InterPro" id="IPR001789">
    <property type="entry name" value="Sig_transdc_resp-reg_receiver"/>
</dbReference>
<dbReference type="Gene3D" id="1.10.10.10">
    <property type="entry name" value="Winged helix-like DNA-binding domain superfamily/Winged helix DNA-binding domain"/>
    <property type="match status" value="1"/>
</dbReference>
<reference evidence="12" key="2">
    <citation type="journal article" date="2021" name="PeerJ">
        <title>Extensive microbial diversity within the chicken gut microbiome revealed by metagenomics and culture.</title>
        <authorList>
            <person name="Gilroy R."/>
            <person name="Ravi A."/>
            <person name="Getino M."/>
            <person name="Pursley I."/>
            <person name="Horton D.L."/>
            <person name="Alikhan N.F."/>
            <person name="Baker D."/>
            <person name="Gharbi K."/>
            <person name="Hall N."/>
            <person name="Watson M."/>
            <person name="Adriaenssens E.M."/>
            <person name="Foster-Nyarko E."/>
            <person name="Jarju S."/>
            <person name="Secka A."/>
            <person name="Antonio M."/>
            <person name="Oren A."/>
            <person name="Chaudhuri R.R."/>
            <person name="La Ragione R."/>
            <person name="Hildebrand F."/>
            <person name="Pallen M.J."/>
        </authorList>
    </citation>
    <scope>NUCLEOTIDE SEQUENCE</scope>
    <source>
        <strain evidence="12">ChiBcec2-4451</strain>
    </source>
</reference>
<feature type="DNA-binding region" description="OmpR/PhoB-type" evidence="9">
    <location>
        <begin position="144"/>
        <end position="239"/>
    </location>
</feature>
<dbReference type="GO" id="GO:0005829">
    <property type="term" value="C:cytosol"/>
    <property type="evidence" value="ECO:0007669"/>
    <property type="project" value="TreeGrafter"/>
</dbReference>
<feature type="modified residue" description="4-aspartylphosphate" evidence="8">
    <location>
        <position position="58"/>
    </location>
</feature>
<dbReference type="SMART" id="SM00862">
    <property type="entry name" value="Trans_reg_C"/>
    <property type="match status" value="1"/>
</dbReference>
<dbReference type="Proteomes" id="UP000886723">
    <property type="component" value="Unassembled WGS sequence"/>
</dbReference>
<dbReference type="SUPFAM" id="SSF52172">
    <property type="entry name" value="CheY-like"/>
    <property type="match status" value="1"/>
</dbReference>
<protein>
    <recommendedName>
        <fullName evidence="1">Stage 0 sporulation protein A homolog</fullName>
    </recommendedName>
</protein>
<dbReference type="Gene3D" id="3.40.50.2300">
    <property type="match status" value="1"/>
</dbReference>
<accession>A0A9D1NX94</accession>
<dbReference type="InterPro" id="IPR011006">
    <property type="entry name" value="CheY-like_superfamily"/>
</dbReference>
<comment type="function">
    <text evidence="7">May play the central regulatory role in sporulation. It may be an element of the effector pathway responsible for the activation of sporulation genes in response to nutritional stress. Spo0A may act in concert with spo0H (a sigma factor) to control the expression of some genes that are critical to the sporulation process.</text>
</comment>
<evidence type="ECO:0000256" key="8">
    <source>
        <dbReference type="PROSITE-ProRule" id="PRU00169"/>
    </source>
</evidence>
<evidence type="ECO:0000259" key="11">
    <source>
        <dbReference type="PROSITE" id="PS51755"/>
    </source>
</evidence>
<evidence type="ECO:0000256" key="2">
    <source>
        <dbReference type="ARBA" id="ARBA00022553"/>
    </source>
</evidence>
<dbReference type="GO" id="GO:0000976">
    <property type="term" value="F:transcription cis-regulatory region binding"/>
    <property type="evidence" value="ECO:0007669"/>
    <property type="project" value="TreeGrafter"/>
</dbReference>
<dbReference type="PANTHER" id="PTHR48111">
    <property type="entry name" value="REGULATOR OF RPOS"/>
    <property type="match status" value="1"/>
</dbReference>
<evidence type="ECO:0000313" key="13">
    <source>
        <dbReference type="Proteomes" id="UP000886723"/>
    </source>
</evidence>
<feature type="domain" description="OmpR/PhoB-type" evidence="11">
    <location>
        <begin position="144"/>
        <end position="239"/>
    </location>
</feature>
<dbReference type="EMBL" id="DVON01000292">
    <property type="protein sequence ID" value="HIV14213.1"/>
    <property type="molecule type" value="Genomic_DNA"/>
</dbReference>
<sequence length="244" mass="27626">MTDKQEKSRILIIEDEKPIADLLAYGLTREGFQVQCAGSAGKGWKLVGEFSPSLVLLDWMLPDISGVDLCRIITERYNIPIVMLTARGSVEDKLYGLETGADDYITKPFDLREVIARVKSILRRFEKAESERAKKDPAESTNSGDLLCRGPLVISRQGWTVTKNGRRMDLTPKEFELLVFLLEHPGQVFTRATLLEQIWGYDFEGDTRTVDIHIQRLRKKLGNDVGLSTVFGVGYKYEPQKQAE</sequence>
<dbReference type="PROSITE" id="PS51755">
    <property type="entry name" value="OMPR_PHOB"/>
    <property type="match status" value="1"/>
</dbReference>
<comment type="caution">
    <text evidence="12">The sequence shown here is derived from an EMBL/GenBank/DDBJ whole genome shotgun (WGS) entry which is preliminary data.</text>
</comment>
<evidence type="ECO:0000256" key="7">
    <source>
        <dbReference type="ARBA" id="ARBA00024867"/>
    </source>
</evidence>
<evidence type="ECO:0000256" key="1">
    <source>
        <dbReference type="ARBA" id="ARBA00018672"/>
    </source>
</evidence>
<evidence type="ECO:0000313" key="12">
    <source>
        <dbReference type="EMBL" id="HIV14213.1"/>
    </source>
</evidence>
<keyword evidence="4" id="KW-0805">Transcription regulation</keyword>
<dbReference type="GO" id="GO:0006355">
    <property type="term" value="P:regulation of DNA-templated transcription"/>
    <property type="evidence" value="ECO:0007669"/>
    <property type="project" value="InterPro"/>
</dbReference>
<dbReference type="InterPro" id="IPR016032">
    <property type="entry name" value="Sig_transdc_resp-reg_C-effctor"/>
</dbReference>
<evidence type="ECO:0000256" key="5">
    <source>
        <dbReference type="ARBA" id="ARBA00023125"/>
    </source>
</evidence>
<keyword evidence="2 8" id="KW-0597">Phosphoprotein</keyword>
<dbReference type="AlphaFoldDB" id="A0A9D1NX94"/>
<dbReference type="Gene3D" id="6.10.250.690">
    <property type="match status" value="1"/>
</dbReference>
<evidence type="ECO:0000256" key="9">
    <source>
        <dbReference type="PROSITE-ProRule" id="PRU01091"/>
    </source>
</evidence>
<dbReference type="Pfam" id="PF00072">
    <property type="entry name" value="Response_reg"/>
    <property type="match status" value="1"/>
</dbReference>
<dbReference type="Pfam" id="PF00486">
    <property type="entry name" value="Trans_reg_C"/>
    <property type="match status" value="1"/>
</dbReference>
<dbReference type="SMART" id="SM00448">
    <property type="entry name" value="REC"/>
    <property type="match status" value="1"/>
</dbReference>
<feature type="domain" description="Response regulatory" evidence="10">
    <location>
        <begin position="9"/>
        <end position="122"/>
    </location>
</feature>
<proteinExistence type="predicted"/>
<keyword evidence="6" id="KW-0804">Transcription</keyword>
<dbReference type="GO" id="GO:0000156">
    <property type="term" value="F:phosphorelay response regulator activity"/>
    <property type="evidence" value="ECO:0007669"/>
    <property type="project" value="TreeGrafter"/>
</dbReference>
<dbReference type="PROSITE" id="PS50110">
    <property type="entry name" value="RESPONSE_REGULATORY"/>
    <property type="match status" value="1"/>
</dbReference>
<gene>
    <name evidence="12" type="ORF">IAA63_13905</name>
</gene>
<dbReference type="CDD" id="cd00383">
    <property type="entry name" value="trans_reg_C"/>
    <property type="match status" value="1"/>
</dbReference>
<dbReference type="InterPro" id="IPR036388">
    <property type="entry name" value="WH-like_DNA-bd_sf"/>
</dbReference>
<reference evidence="12" key="1">
    <citation type="submission" date="2020-10" db="EMBL/GenBank/DDBJ databases">
        <authorList>
            <person name="Gilroy R."/>
        </authorList>
    </citation>
    <scope>NUCLEOTIDE SEQUENCE</scope>
    <source>
        <strain evidence="12">ChiBcec2-4451</strain>
    </source>
</reference>
<dbReference type="PANTHER" id="PTHR48111:SF21">
    <property type="entry name" value="DNA-BINDING DUAL MASTER TRANSCRIPTIONAL REGULATOR RPAA"/>
    <property type="match status" value="1"/>
</dbReference>
<dbReference type="GO" id="GO:0032993">
    <property type="term" value="C:protein-DNA complex"/>
    <property type="evidence" value="ECO:0007669"/>
    <property type="project" value="TreeGrafter"/>
</dbReference>
<keyword evidence="3" id="KW-0902">Two-component regulatory system</keyword>
<keyword evidence="5 9" id="KW-0238">DNA-binding</keyword>
<dbReference type="InterPro" id="IPR001867">
    <property type="entry name" value="OmpR/PhoB-type_DNA-bd"/>
</dbReference>
<evidence type="ECO:0000256" key="6">
    <source>
        <dbReference type="ARBA" id="ARBA00023163"/>
    </source>
</evidence>
<organism evidence="12 13">
    <name type="scientific">Candidatus Pullilachnospira stercoravium</name>
    <dbReference type="NCBI Taxonomy" id="2840913"/>
    <lineage>
        <taxon>Bacteria</taxon>
        <taxon>Bacillati</taxon>
        <taxon>Bacillota</taxon>
        <taxon>Clostridia</taxon>
        <taxon>Lachnospirales</taxon>
        <taxon>Lachnospiraceae</taxon>
        <taxon>Lachnospiraceae incertae sedis</taxon>
        <taxon>Candidatus Pullilachnospira</taxon>
    </lineage>
</organism>
<dbReference type="InterPro" id="IPR039420">
    <property type="entry name" value="WalR-like"/>
</dbReference>
<evidence type="ECO:0000259" key="10">
    <source>
        <dbReference type="PROSITE" id="PS50110"/>
    </source>
</evidence>
<evidence type="ECO:0000256" key="3">
    <source>
        <dbReference type="ARBA" id="ARBA00023012"/>
    </source>
</evidence>
<evidence type="ECO:0000256" key="4">
    <source>
        <dbReference type="ARBA" id="ARBA00023015"/>
    </source>
</evidence>
<dbReference type="SUPFAM" id="SSF46894">
    <property type="entry name" value="C-terminal effector domain of the bipartite response regulators"/>
    <property type="match status" value="1"/>
</dbReference>
<dbReference type="FunFam" id="1.10.10.10:FF:000018">
    <property type="entry name" value="DNA-binding response regulator ResD"/>
    <property type="match status" value="1"/>
</dbReference>
<name>A0A9D1NX94_9FIRM</name>